<accession>A0A9X3ZGC1</accession>
<dbReference type="PROSITE" id="PS50894">
    <property type="entry name" value="HPT"/>
    <property type="match status" value="1"/>
</dbReference>
<dbReference type="AlphaFoldDB" id="A0A9X3ZGC1"/>
<feature type="modified residue" description="Phosphohistidine" evidence="2">
    <location>
        <position position="60"/>
    </location>
</feature>
<gene>
    <name evidence="4" type="ORF">OQ273_04710</name>
</gene>
<evidence type="ECO:0000256" key="1">
    <source>
        <dbReference type="ARBA" id="ARBA00023012"/>
    </source>
</evidence>
<name>A0A9X3ZGC1_9HYPH</name>
<dbReference type="InterPro" id="IPR008207">
    <property type="entry name" value="Sig_transdc_His_kin_Hpt_dom"/>
</dbReference>
<dbReference type="GO" id="GO:0004672">
    <property type="term" value="F:protein kinase activity"/>
    <property type="evidence" value="ECO:0007669"/>
    <property type="project" value="UniProtKB-ARBA"/>
</dbReference>
<keyword evidence="5" id="KW-1185">Reference proteome</keyword>
<dbReference type="Gene3D" id="1.20.120.160">
    <property type="entry name" value="HPT domain"/>
    <property type="match status" value="1"/>
</dbReference>
<dbReference type="GO" id="GO:0000160">
    <property type="term" value="P:phosphorelay signal transduction system"/>
    <property type="evidence" value="ECO:0007669"/>
    <property type="project" value="UniProtKB-KW"/>
</dbReference>
<sequence length="116" mass="12562">MSDDVIDRNALKRLLDVIGGDRDDFEELLEEFEESTPQTLQKMTEAAQSADLDALRIASHSLKSNGRDFGAAALAAACEALEQACREGSVDDPQARVTEISEELQRARAALAGVEL</sequence>
<proteinExistence type="predicted"/>
<dbReference type="Proteomes" id="UP001151234">
    <property type="component" value="Unassembled WGS sequence"/>
</dbReference>
<dbReference type="RefSeq" id="WP_267989315.1">
    <property type="nucleotide sequence ID" value="NZ_JAPJZI010000001.1"/>
</dbReference>
<feature type="domain" description="HPt" evidence="3">
    <location>
        <begin position="21"/>
        <end position="116"/>
    </location>
</feature>
<evidence type="ECO:0000259" key="3">
    <source>
        <dbReference type="PROSITE" id="PS50894"/>
    </source>
</evidence>
<evidence type="ECO:0000313" key="5">
    <source>
        <dbReference type="Proteomes" id="UP001151234"/>
    </source>
</evidence>
<comment type="caution">
    <text evidence="4">The sequence shown here is derived from an EMBL/GenBank/DDBJ whole genome shotgun (WGS) entry which is preliminary data.</text>
</comment>
<keyword evidence="1" id="KW-0902">Two-component regulatory system</keyword>
<dbReference type="Pfam" id="PF01627">
    <property type="entry name" value="Hpt"/>
    <property type="match status" value="1"/>
</dbReference>
<evidence type="ECO:0000313" key="4">
    <source>
        <dbReference type="EMBL" id="MDA5397869.1"/>
    </source>
</evidence>
<reference evidence="4" key="1">
    <citation type="submission" date="2022-11" db="EMBL/GenBank/DDBJ databases">
        <title>Draft genome sequence of Hoeflea poritis E7-10 and Hoeflea prorocentri PM5-8, separated from scleractinian coral Porites lutea and marine dinoflagellate.</title>
        <authorList>
            <person name="Zhang G."/>
            <person name="Wei Q."/>
            <person name="Cai L."/>
        </authorList>
    </citation>
    <scope>NUCLEOTIDE SEQUENCE</scope>
    <source>
        <strain evidence="4">PM5-8</strain>
    </source>
</reference>
<organism evidence="4 5">
    <name type="scientific">Hoeflea prorocentri</name>
    <dbReference type="NCBI Taxonomy" id="1922333"/>
    <lineage>
        <taxon>Bacteria</taxon>
        <taxon>Pseudomonadati</taxon>
        <taxon>Pseudomonadota</taxon>
        <taxon>Alphaproteobacteria</taxon>
        <taxon>Hyphomicrobiales</taxon>
        <taxon>Rhizobiaceae</taxon>
        <taxon>Hoeflea</taxon>
    </lineage>
</organism>
<dbReference type="EMBL" id="JAPJZI010000001">
    <property type="protein sequence ID" value="MDA5397869.1"/>
    <property type="molecule type" value="Genomic_DNA"/>
</dbReference>
<protein>
    <submittedName>
        <fullName evidence="4">Hpt domain-containing protein</fullName>
    </submittedName>
</protein>
<dbReference type="SUPFAM" id="SSF47226">
    <property type="entry name" value="Histidine-containing phosphotransfer domain, HPT domain"/>
    <property type="match status" value="1"/>
</dbReference>
<dbReference type="SMART" id="SM00073">
    <property type="entry name" value="HPT"/>
    <property type="match status" value="1"/>
</dbReference>
<evidence type="ECO:0000256" key="2">
    <source>
        <dbReference type="PROSITE-ProRule" id="PRU00110"/>
    </source>
</evidence>
<dbReference type="InterPro" id="IPR036641">
    <property type="entry name" value="HPT_dom_sf"/>
</dbReference>
<keyword evidence="2" id="KW-0597">Phosphoprotein</keyword>